<name>A0A927D2G2_9RHOB</name>
<accession>A0A927D2G2</accession>
<proteinExistence type="predicted"/>
<dbReference type="Proteomes" id="UP000635142">
    <property type="component" value="Unassembled WGS sequence"/>
</dbReference>
<organism evidence="1 2">
    <name type="scientific">Sulfitobacter aestuariivivens</name>
    <dbReference type="NCBI Taxonomy" id="2766981"/>
    <lineage>
        <taxon>Bacteria</taxon>
        <taxon>Pseudomonadati</taxon>
        <taxon>Pseudomonadota</taxon>
        <taxon>Alphaproteobacteria</taxon>
        <taxon>Rhodobacterales</taxon>
        <taxon>Roseobacteraceae</taxon>
        <taxon>Sulfitobacter</taxon>
    </lineage>
</organism>
<gene>
    <name evidence="1" type="ORF">H9Q16_07995</name>
</gene>
<keyword evidence="2" id="KW-1185">Reference proteome</keyword>
<evidence type="ECO:0000313" key="2">
    <source>
        <dbReference type="Proteomes" id="UP000635142"/>
    </source>
</evidence>
<comment type="caution">
    <text evidence="1">The sequence shown here is derived from an EMBL/GenBank/DDBJ whole genome shotgun (WGS) entry which is preliminary data.</text>
</comment>
<reference evidence="1" key="1">
    <citation type="submission" date="2020-08" db="EMBL/GenBank/DDBJ databases">
        <title>Sulfitobacter aestuariivivens sp. nov., isolated from a tidal flat.</title>
        <authorList>
            <person name="Park S."/>
            <person name="Yoon J.-H."/>
        </authorList>
    </citation>
    <scope>NUCLEOTIDE SEQUENCE</scope>
    <source>
        <strain evidence="1">TSTF-M16</strain>
    </source>
</reference>
<evidence type="ECO:0000313" key="1">
    <source>
        <dbReference type="EMBL" id="MBD3663858.1"/>
    </source>
</evidence>
<sequence length="239" mass="26059">MTEPAETESVFETWSPVTRDFGLIDASVDAVAEASIAWRKATFGAQNVDVTRSDGPLAARFAALAPLCIAKNRTLLLQTTAGWTAHFANGISGSDPASAMPHLVRTLGVRAMRICVAPATARYRGVIWEVYDPNDSQDTAGVTRRSIAAANDGGRWVFETFGTPFPFEQVRKYNAPRKRDRFDLDLLQSYLTAFGITDWGDALLSPKGDPPGCIISVPPWEGAKLFTLDEVRAGVPWQK</sequence>
<dbReference type="AlphaFoldDB" id="A0A927D2G2"/>
<dbReference type="EMBL" id="JACTAG010000001">
    <property type="protein sequence ID" value="MBD3663858.1"/>
    <property type="molecule type" value="Genomic_DNA"/>
</dbReference>
<dbReference type="RefSeq" id="WP_191074789.1">
    <property type="nucleotide sequence ID" value="NZ_JACTAG010000001.1"/>
</dbReference>
<protein>
    <submittedName>
        <fullName evidence="1">Uncharacterized protein</fullName>
    </submittedName>
</protein>